<dbReference type="AlphaFoldDB" id="A0A4R0PQE9"/>
<protein>
    <recommendedName>
        <fullName evidence="1">Imm-5-like domain-containing protein</fullName>
    </recommendedName>
</protein>
<feature type="domain" description="Imm-5-like" evidence="1">
    <location>
        <begin position="23"/>
        <end position="149"/>
    </location>
</feature>
<evidence type="ECO:0000259" key="1">
    <source>
        <dbReference type="Pfam" id="PF21805"/>
    </source>
</evidence>
<accession>A0A4R0PQE9</accession>
<dbReference type="InterPro" id="IPR048667">
    <property type="entry name" value="Imm5-like"/>
</dbReference>
<sequence length="159" mass="17934">MPTISKIKILDDSDLRTEIDNIYEKTDQVSLAKWAIKCAKNLLTCLPDENIDLSVIEIGFEINKRWQVGKASVHEVRQAGFKIHELARACSTEVTKNAIRTAGQAVGVGHMREHAMVCADYAIKTIGLAFHKDLNRIKAERIWQLETLKMIIASEGFNR</sequence>
<keyword evidence="3" id="KW-1185">Reference proteome</keyword>
<gene>
    <name evidence="2" type="ORF">EZ456_17685</name>
</gene>
<dbReference type="Proteomes" id="UP000293925">
    <property type="component" value="Unassembled WGS sequence"/>
</dbReference>
<reference evidence="2 3" key="1">
    <citation type="submission" date="2019-02" db="EMBL/GenBank/DDBJ databases">
        <title>Pedobacter sp. RP-3-21 sp. nov., isolated from Arctic soil.</title>
        <authorList>
            <person name="Dahal R.H."/>
        </authorList>
    </citation>
    <scope>NUCLEOTIDE SEQUENCE [LARGE SCALE GENOMIC DNA]</scope>
    <source>
        <strain evidence="2 3">RP-3-21</strain>
    </source>
</reference>
<dbReference type="Pfam" id="PF21805">
    <property type="entry name" value="Imm5_like"/>
    <property type="match status" value="1"/>
</dbReference>
<dbReference type="RefSeq" id="WP_131532434.1">
    <property type="nucleotide sequence ID" value="NZ_SJSO01000016.1"/>
</dbReference>
<comment type="caution">
    <text evidence="2">The sequence shown here is derived from an EMBL/GenBank/DDBJ whole genome shotgun (WGS) entry which is preliminary data.</text>
</comment>
<organism evidence="2 3">
    <name type="scientific">Pedobacter psychrodurus</name>
    <dbReference type="NCBI Taxonomy" id="2530456"/>
    <lineage>
        <taxon>Bacteria</taxon>
        <taxon>Pseudomonadati</taxon>
        <taxon>Bacteroidota</taxon>
        <taxon>Sphingobacteriia</taxon>
        <taxon>Sphingobacteriales</taxon>
        <taxon>Sphingobacteriaceae</taxon>
        <taxon>Pedobacter</taxon>
    </lineage>
</organism>
<evidence type="ECO:0000313" key="2">
    <source>
        <dbReference type="EMBL" id="TCD23435.1"/>
    </source>
</evidence>
<dbReference type="OrthoDB" id="2222991at2"/>
<evidence type="ECO:0000313" key="3">
    <source>
        <dbReference type="Proteomes" id="UP000293925"/>
    </source>
</evidence>
<name>A0A4R0PQE9_9SPHI</name>
<proteinExistence type="predicted"/>
<dbReference type="EMBL" id="SJSO01000016">
    <property type="protein sequence ID" value="TCD23435.1"/>
    <property type="molecule type" value="Genomic_DNA"/>
</dbReference>